<evidence type="ECO:0000256" key="2">
    <source>
        <dbReference type="ARBA" id="ARBA00023015"/>
    </source>
</evidence>
<evidence type="ECO:0000256" key="5">
    <source>
        <dbReference type="ARBA" id="ARBA00023163"/>
    </source>
</evidence>
<dbReference type="PANTHER" id="PTHR43133">
    <property type="entry name" value="RNA POLYMERASE ECF-TYPE SIGMA FACTO"/>
    <property type="match status" value="1"/>
</dbReference>
<organism evidence="7">
    <name type="scientific">Veillonella ratti</name>
    <dbReference type="NCBI Taxonomy" id="103892"/>
    <lineage>
        <taxon>Bacteria</taxon>
        <taxon>Bacillati</taxon>
        <taxon>Bacillota</taxon>
        <taxon>Negativicutes</taxon>
        <taxon>Veillonellales</taxon>
        <taxon>Veillonellaceae</taxon>
        <taxon>Veillonella</taxon>
    </lineage>
</organism>
<dbReference type="SUPFAM" id="SSF88659">
    <property type="entry name" value="Sigma3 and sigma4 domains of RNA polymerase sigma factors"/>
    <property type="match status" value="1"/>
</dbReference>
<evidence type="ECO:0000256" key="3">
    <source>
        <dbReference type="ARBA" id="ARBA00023082"/>
    </source>
</evidence>
<dbReference type="GO" id="GO:0006352">
    <property type="term" value="P:DNA-templated transcription initiation"/>
    <property type="evidence" value="ECO:0007669"/>
    <property type="project" value="InterPro"/>
</dbReference>
<dbReference type="InterPro" id="IPR013325">
    <property type="entry name" value="RNA_pol_sigma_r2"/>
</dbReference>
<dbReference type="InterPro" id="IPR039425">
    <property type="entry name" value="RNA_pol_sigma-70-like"/>
</dbReference>
<evidence type="ECO:0000259" key="6">
    <source>
        <dbReference type="Pfam" id="PF04545"/>
    </source>
</evidence>
<dbReference type="Gene3D" id="1.10.10.10">
    <property type="entry name" value="Winged helix-like DNA-binding domain superfamily/Winged helix DNA-binding domain"/>
    <property type="match status" value="1"/>
</dbReference>
<feature type="domain" description="RNA polymerase sigma-70 region 4" evidence="6">
    <location>
        <begin position="146"/>
        <end position="193"/>
    </location>
</feature>
<dbReference type="GO" id="GO:0003677">
    <property type="term" value="F:DNA binding"/>
    <property type="evidence" value="ECO:0007669"/>
    <property type="project" value="UniProtKB-KW"/>
</dbReference>
<dbReference type="RefSeq" id="WP_021842094.1">
    <property type="nucleotide sequence ID" value="NZ_CACRUX010000092.1"/>
</dbReference>
<proteinExistence type="inferred from homology"/>
<dbReference type="Pfam" id="PF04545">
    <property type="entry name" value="Sigma70_r4"/>
    <property type="match status" value="1"/>
</dbReference>
<dbReference type="InterPro" id="IPR014284">
    <property type="entry name" value="RNA_pol_sigma-70_dom"/>
</dbReference>
<keyword evidence="2" id="KW-0805">Transcription regulation</keyword>
<gene>
    <name evidence="7" type="ORF">VRLFYP33_02091</name>
</gene>
<keyword evidence="4" id="KW-0238">DNA-binding</keyword>
<dbReference type="SUPFAM" id="SSF88946">
    <property type="entry name" value="Sigma2 domain of RNA polymerase sigma factors"/>
    <property type="match status" value="1"/>
</dbReference>
<evidence type="ECO:0000313" key="7">
    <source>
        <dbReference type="EMBL" id="VYU45047.1"/>
    </source>
</evidence>
<comment type="similarity">
    <text evidence="1">Belongs to the sigma-70 factor family. ECF subfamily.</text>
</comment>
<dbReference type="GO" id="GO:0016987">
    <property type="term" value="F:sigma factor activity"/>
    <property type="evidence" value="ECO:0007669"/>
    <property type="project" value="UniProtKB-KW"/>
</dbReference>
<reference evidence="7" key="1">
    <citation type="submission" date="2019-11" db="EMBL/GenBank/DDBJ databases">
        <authorList>
            <person name="Feng L."/>
        </authorList>
    </citation>
    <scope>NUCLEOTIDE SEQUENCE</scope>
    <source>
        <strain evidence="7">VrattiLFYP33</strain>
    </source>
</reference>
<keyword evidence="5" id="KW-0804">Transcription</keyword>
<dbReference type="Gene3D" id="1.10.1740.10">
    <property type="match status" value="1"/>
</dbReference>
<dbReference type="PANTHER" id="PTHR43133:SF8">
    <property type="entry name" value="RNA POLYMERASE SIGMA FACTOR HI_1459-RELATED"/>
    <property type="match status" value="1"/>
</dbReference>
<sequence>MTPNVAWSDNQLMATINAAQQNNEAALKALCHKYEGLIHKYAHVSAVQCEANDIESLLWEVFIRAVKEYDINGDVPFSGFVKSRIKYGQYNAFRKLRKQWQRETFIMDQATDGDNKTMTFEDILAPSDSAETTALANANKKAVARAFKRLMPQQQKLLYAYYIENIPLAQLAKQHGISRQAMQQHKHRALAALTVFFNDELNQ</sequence>
<evidence type="ECO:0000256" key="4">
    <source>
        <dbReference type="ARBA" id="ARBA00023125"/>
    </source>
</evidence>
<protein>
    <submittedName>
        <fullName evidence="7">RNA polymerase sigma factor</fullName>
    </submittedName>
</protein>
<keyword evidence="3" id="KW-0731">Sigma factor</keyword>
<dbReference type="InterPro" id="IPR013324">
    <property type="entry name" value="RNA_pol_sigma_r3/r4-like"/>
</dbReference>
<dbReference type="EMBL" id="CACRUX010000092">
    <property type="protein sequence ID" value="VYU45047.1"/>
    <property type="molecule type" value="Genomic_DNA"/>
</dbReference>
<accession>A0A6N3EZ17</accession>
<name>A0A6N3EZ17_9FIRM</name>
<dbReference type="InterPro" id="IPR036388">
    <property type="entry name" value="WH-like_DNA-bd_sf"/>
</dbReference>
<dbReference type="NCBIfam" id="TIGR02937">
    <property type="entry name" value="sigma70-ECF"/>
    <property type="match status" value="1"/>
</dbReference>
<dbReference type="InterPro" id="IPR007630">
    <property type="entry name" value="RNA_pol_sigma70_r4"/>
</dbReference>
<evidence type="ECO:0000256" key="1">
    <source>
        <dbReference type="ARBA" id="ARBA00010641"/>
    </source>
</evidence>
<dbReference type="AlphaFoldDB" id="A0A6N3EZ17"/>